<evidence type="ECO:0000313" key="4">
    <source>
        <dbReference type="Proteomes" id="UP000091956"/>
    </source>
</evidence>
<dbReference type="Gene3D" id="3.90.228.10">
    <property type="match status" value="1"/>
</dbReference>
<dbReference type="Proteomes" id="UP000091956">
    <property type="component" value="Unassembled WGS sequence"/>
</dbReference>
<dbReference type="Pfam" id="PF00644">
    <property type="entry name" value="PARP"/>
    <property type="match status" value="1"/>
</dbReference>
<reference evidence="3 4" key="1">
    <citation type="submission" date="2016-03" db="EMBL/GenBank/DDBJ databases">
        <title>Comparative genomics of Pseudogymnoascus destructans, the fungus causing white-nose syndrome of bats.</title>
        <authorList>
            <person name="Palmer J.M."/>
            <person name="Drees K.P."/>
            <person name="Foster J.T."/>
            <person name="Lindner D.L."/>
        </authorList>
    </citation>
    <scope>NUCLEOTIDE SEQUENCE [LARGE SCALE GENOMIC DNA]</scope>
    <source>
        <strain evidence="3 4">UAMH 10579</strain>
    </source>
</reference>
<feature type="compositionally biased region" description="Basic and acidic residues" evidence="1">
    <location>
        <begin position="471"/>
        <end position="491"/>
    </location>
</feature>
<accession>A0A1B8G8S3</accession>
<dbReference type="EMBL" id="KV460271">
    <property type="protein sequence ID" value="OBT92239.1"/>
    <property type="molecule type" value="Genomic_DNA"/>
</dbReference>
<evidence type="ECO:0000259" key="2">
    <source>
        <dbReference type="Pfam" id="PF00644"/>
    </source>
</evidence>
<proteinExistence type="predicted"/>
<sequence length="515" mass="58042">MPIFSDEDLVELSLLRANEIDELVEHGLIDASHRFDEDLLDILVLSYPELTISLHTGPTYPAEQLQVEIENISLPRLAVDELRNAVREIVARDADTNNYDGWRRRAHSDDFGIFEFEMSAFHVARRAFGHLESYRDSIMGPREESVEDRAGAKFKNDLVSGEGIDLSSITIDRKASDVLGKLPDEICALVPPFFRILHVESVLRDNLYSKFIACQNEIRDQLTALPRHELMACITKDQSSRRDTVEELVEHIAAPKLTFHGTSNRFVPSIVQNGFLAPGAINPTTGEALPVRCGSTYGRGIYSSPSAEFSLSYSGSEAQPTAPDGFWGLKLLVCATLMGRSAQMFRDDYWWTRSGPYPGAHSHVGNYEYEYVVFNSAQILPCYVIHLDWGADNRYFFADIPEDKASFVAQAKKHPKLLAEPMAPGDKQRAKEALVAKASKYFPYGYGPATGTSFVVEEVGEVDEDEEDYGEYQRDRIDETHEESNFWKWNDEPAGLEMDEYSRARRGKRKGGDKD</sequence>
<feature type="domain" description="PARP catalytic" evidence="2">
    <location>
        <begin position="247"/>
        <end position="362"/>
    </location>
</feature>
<dbReference type="InterPro" id="IPR012317">
    <property type="entry name" value="Poly(ADP-ribose)pol_cat_dom"/>
</dbReference>
<evidence type="ECO:0000313" key="3">
    <source>
        <dbReference type="EMBL" id="OBT92239.1"/>
    </source>
</evidence>
<dbReference type="AlphaFoldDB" id="A0A1B8G8S3"/>
<reference evidence="4" key="2">
    <citation type="journal article" date="2018" name="Nat. Commun.">
        <title>Extreme sensitivity to ultraviolet light in the fungal pathogen causing white-nose syndrome of bats.</title>
        <authorList>
            <person name="Palmer J.M."/>
            <person name="Drees K.P."/>
            <person name="Foster J.T."/>
            <person name="Lindner D.L."/>
        </authorList>
    </citation>
    <scope>NUCLEOTIDE SEQUENCE [LARGE SCALE GENOMIC DNA]</scope>
    <source>
        <strain evidence="4">UAMH 10579</strain>
    </source>
</reference>
<dbReference type="GeneID" id="28843356"/>
<protein>
    <recommendedName>
        <fullName evidence="2">PARP catalytic domain-containing protein</fullName>
    </recommendedName>
</protein>
<dbReference type="RefSeq" id="XP_018125972.1">
    <property type="nucleotide sequence ID" value="XM_018279377.2"/>
</dbReference>
<keyword evidence="4" id="KW-1185">Reference proteome</keyword>
<dbReference type="GO" id="GO:0003950">
    <property type="term" value="F:NAD+ poly-ADP-ribosyltransferase activity"/>
    <property type="evidence" value="ECO:0007669"/>
    <property type="project" value="InterPro"/>
</dbReference>
<organism evidence="3 4">
    <name type="scientific">Pseudogymnoascus verrucosus</name>
    <dbReference type="NCBI Taxonomy" id="342668"/>
    <lineage>
        <taxon>Eukaryota</taxon>
        <taxon>Fungi</taxon>
        <taxon>Dikarya</taxon>
        <taxon>Ascomycota</taxon>
        <taxon>Pezizomycotina</taxon>
        <taxon>Leotiomycetes</taxon>
        <taxon>Thelebolales</taxon>
        <taxon>Thelebolaceae</taxon>
        <taxon>Pseudogymnoascus</taxon>
    </lineage>
</organism>
<evidence type="ECO:0000256" key="1">
    <source>
        <dbReference type="SAM" id="MobiDB-lite"/>
    </source>
</evidence>
<feature type="region of interest" description="Disordered" evidence="1">
    <location>
        <begin position="463"/>
        <end position="491"/>
    </location>
</feature>
<dbReference type="OrthoDB" id="10256774at2759"/>
<gene>
    <name evidence="3" type="ORF">VE01_09970</name>
</gene>
<name>A0A1B8G8S3_9PEZI</name>
<dbReference type="SUPFAM" id="SSF56399">
    <property type="entry name" value="ADP-ribosylation"/>
    <property type="match status" value="1"/>
</dbReference>